<keyword evidence="2" id="KW-1185">Reference proteome</keyword>
<dbReference type="Proteomes" id="UP001168883">
    <property type="component" value="Unassembled WGS sequence"/>
</dbReference>
<evidence type="ECO:0000313" key="2">
    <source>
        <dbReference type="Proteomes" id="UP001168883"/>
    </source>
</evidence>
<reference evidence="1" key="1">
    <citation type="submission" date="2023-07" db="EMBL/GenBank/DDBJ databases">
        <authorList>
            <person name="Aktuganov G."/>
            <person name="Boyko T."/>
            <person name="Delegan Y."/>
            <person name="Galimzianova N."/>
            <person name="Gilvanova E."/>
            <person name="Korobov V."/>
            <person name="Kuzmina L."/>
            <person name="Melentiev A."/>
            <person name="Milman P."/>
            <person name="Ryabova A."/>
            <person name="Stupak E."/>
            <person name="Yasakov T."/>
            <person name="Zharikova N."/>
            <person name="Zhurenko E."/>
        </authorList>
    </citation>
    <scope>NUCLEOTIDE SEQUENCE</scope>
    <source>
        <strain evidence="1">IB-739</strain>
    </source>
</reference>
<dbReference type="EMBL" id="JAUMKJ010000123">
    <property type="protein sequence ID" value="MDO3682202.1"/>
    <property type="molecule type" value="Genomic_DNA"/>
</dbReference>
<sequence length="132" mass="14688">MKAYHIHDKENSGEEAFHEIVFAETASKAKYASEAYSNGVPWTEISVTRKPEFDQYANIGRIPRSAYIGMGLVLEKVKTLQEDVFIEIDYEKGRWACYIWFGVIKKAEAFASEAPYAVAMAALLALRGGASG</sequence>
<evidence type="ECO:0000313" key="1">
    <source>
        <dbReference type="EMBL" id="MDO3682202.1"/>
    </source>
</evidence>
<name>A0ABT8VML7_9BACL</name>
<gene>
    <name evidence="1" type="ORF">Q3C12_35035</name>
</gene>
<protein>
    <recommendedName>
        <fullName evidence="3">Phage ABA sandwich domain-containing protein</fullName>
    </recommendedName>
</protein>
<proteinExistence type="predicted"/>
<evidence type="ECO:0008006" key="3">
    <source>
        <dbReference type="Google" id="ProtNLM"/>
    </source>
</evidence>
<dbReference type="RefSeq" id="WP_302881626.1">
    <property type="nucleotide sequence ID" value="NZ_JAUMKJ010000123.1"/>
</dbReference>
<organism evidence="1 2">
    <name type="scientific">Paenibacillus ehimensis</name>
    <dbReference type="NCBI Taxonomy" id="79264"/>
    <lineage>
        <taxon>Bacteria</taxon>
        <taxon>Bacillati</taxon>
        <taxon>Bacillota</taxon>
        <taxon>Bacilli</taxon>
        <taxon>Bacillales</taxon>
        <taxon>Paenibacillaceae</taxon>
        <taxon>Paenibacillus</taxon>
    </lineage>
</organism>
<accession>A0ABT8VML7</accession>
<comment type="caution">
    <text evidence="1">The sequence shown here is derived from an EMBL/GenBank/DDBJ whole genome shotgun (WGS) entry which is preliminary data.</text>
</comment>